<accession>A0A8S4QH65</accession>
<sequence length="384" mass="44474">PEWEATQPIVGMEIQISPNGSLYARPDKTVYMEKSLSGSLHVLRTTANVEESSERPRIRRRLDLNSSPDLDAPGPSNEVGSQLLRTKANVEESSEAPRIWRRVDLNFSPDPDVPGPSNEPVRNVARESYEMQQLRMLNFEDESDSVSPIPSHEVVNTYLTSELAEALAVDSGSEDDEEDDLDENDLRRILEIEEEGEEIEERGEEEVMLNYDFTWSQNFEEFTGTEERFEVQPGPTVQEDTPIKIFKSIWDRSVMEKIVKETNYYAWQKIAAAAEVEDGIKPKSRLYQWEDTTVEELYKFFGIMIYMGICYRSRIDEYWTTGILGMPEFRKLMSKNRFLLLLRFLHFVDNDELGPNIRGYERKVSKVVNIVEHCNKKFGEIYIP</sequence>
<organism evidence="3 4">
    <name type="scientific">Pararge aegeria aegeria</name>
    <dbReference type="NCBI Taxonomy" id="348720"/>
    <lineage>
        <taxon>Eukaryota</taxon>
        <taxon>Metazoa</taxon>
        <taxon>Ecdysozoa</taxon>
        <taxon>Arthropoda</taxon>
        <taxon>Hexapoda</taxon>
        <taxon>Insecta</taxon>
        <taxon>Pterygota</taxon>
        <taxon>Neoptera</taxon>
        <taxon>Endopterygota</taxon>
        <taxon>Lepidoptera</taxon>
        <taxon>Glossata</taxon>
        <taxon>Ditrysia</taxon>
        <taxon>Papilionoidea</taxon>
        <taxon>Nymphalidae</taxon>
        <taxon>Satyrinae</taxon>
        <taxon>Satyrini</taxon>
        <taxon>Parargina</taxon>
        <taxon>Pararge</taxon>
    </lineage>
</organism>
<dbReference type="InterPro" id="IPR029526">
    <property type="entry name" value="PGBD"/>
</dbReference>
<feature type="non-terminal residue" evidence="3">
    <location>
        <position position="1"/>
    </location>
</feature>
<feature type="domain" description="PiggyBac transposable element-derived protein" evidence="2">
    <location>
        <begin position="241"/>
        <end position="384"/>
    </location>
</feature>
<dbReference type="AlphaFoldDB" id="A0A8S4QH65"/>
<reference evidence="3" key="1">
    <citation type="submission" date="2022-03" db="EMBL/GenBank/DDBJ databases">
        <authorList>
            <person name="Lindestad O."/>
        </authorList>
    </citation>
    <scope>NUCLEOTIDE SEQUENCE</scope>
</reference>
<feature type="non-terminal residue" evidence="3">
    <location>
        <position position="384"/>
    </location>
</feature>
<name>A0A8S4QH65_9NEOP</name>
<evidence type="ECO:0000313" key="4">
    <source>
        <dbReference type="Proteomes" id="UP000838756"/>
    </source>
</evidence>
<evidence type="ECO:0000259" key="2">
    <source>
        <dbReference type="Pfam" id="PF13843"/>
    </source>
</evidence>
<evidence type="ECO:0000256" key="1">
    <source>
        <dbReference type="SAM" id="MobiDB-lite"/>
    </source>
</evidence>
<proteinExistence type="predicted"/>
<dbReference type="PANTHER" id="PTHR46599">
    <property type="entry name" value="PIGGYBAC TRANSPOSABLE ELEMENT-DERIVED PROTEIN 4"/>
    <property type="match status" value="1"/>
</dbReference>
<dbReference type="PANTHER" id="PTHR46599:SF3">
    <property type="entry name" value="PIGGYBAC TRANSPOSABLE ELEMENT-DERIVED PROTEIN 4"/>
    <property type="match status" value="1"/>
</dbReference>
<feature type="region of interest" description="Disordered" evidence="1">
    <location>
        <begin position="46"/>
        <end position="81"/>
    </location>
</feature>
<evidence type="ECO:0000313" key="3">
    <source>
        <dbReference type="EMBL" id="CAH2210887.1"/>
    </source>
</evidence>
<dbReference type="Pfam" id="PF13843">
    <property type="entry name" value="DDE_Tnp_1_7"/>
    <property type="match status" value="1"/>
</dbReference>
<comment type="caution">
    <text evidence="3">The sequence shown here is derived from an EMBL/GenBank/DDBJ whole genome shotgun (WGS) entry which is preliminary data.</text>
</comment>
<dbReference type="EMBL" id="CAKXAJ010008561">
    <property type="protein sequence ID" value="CAH2210887.1"/>
    <property type="molecule type" value="Genomic_DNA"/>
</dbReference>
<keyword evidence="4" id="KW-1185">Reference proteome</keyword>
<dbReference type="Proteomes" id="UP000838756">
    <property type="component" value="Unassembled WGS sequence"/>
</dbReference>
<gene>
    <name evidence="3" type="primary">jg9554</name>
    <name evidence="3" type="ORF">PAEG_LOCUS2744</name>
</gene>
<dbReference type="OrthoDB" id="75807at2759"/>
<protein>
    <submittedName>
        <fullName evidence="3">Jg9554 protein</fullName>
    </submittedName>
</protein>